<proteinExistence type="predicted"/>
<dbReference type="RefSeq" id="WP_248353868.1">
    <property type="nucleotide sequence ID" value="NZ_AP025591.1"/>
</dbReference>
<dbReference type="SUPFAM" id="SSF101898">
    <property type="entry name" value="NHL repeat"/>
    <property type="match status" value="1"/>
</dbReference>
<dbReference type="InterPro" id="IPR001258">
    <property type="entry name" value="NHL_repeat"/>
</dbReference>
<dbReference type="InterPro" id="IPR011042">
    <property type="entry name" value="6-blade_b-propeller_TolB-like"/>
</dbReference>
<dbReference type="EMBL" id="AP025591">
    <property type="protein sequence ID" value="BDG05249.1"/>
    <property type="molecule type" value="Genomic_DNA"/>
</dbReference>
<gene>
    <name evidence="4" type="ORF">AMOR_42450</name>
</gene>
<evidence type="ECO:0000256" key="1">
    <source>
        <dbReference type="ARBA" id="ARBA00022737"/>
    </source>
</evidence>
<dbReference type="PROSITE" id="PS51125">
    <property type="entry name" value="NHL"/>
    <property type="match status" value="1"/>
</dbReference>
<keyword evidence="3" id="KW-0732">Signal</keyword>
<dbReference type="InterPro" id="IPR050952">
    <property type="entry name" value="TRIM-NHL_E3_ligases"/>
</dbReference>
<feature type="repeat" description="NHL" evidence="2">
    <location>
        <begin position="45"/>
        <end position="75"/>
    </location>
</feature>
<evidence type="ECO:0000313" key="4">
    <source>
        <dbReference type="EMBL" id="BDG05249.1"/>
    </source>
</evidence>
<dbReference type="CDD" id="cd05819">
    <property type="entry name" value="NHL"/>
    <property type="match status" value="1"/>
</dbReference>
<name>A0ABM7X0L5_9BACT</name>
<dbReference type="PANTHER" id="PTHR24104">
    <property type="entry name" value="E3 UBIQUITIN-PROTEIN LIGASE NHLRC1-RELATED"/>
    <property type="match status" value="1"/>
</dbReference>
<organism evidence="4 5">
    <name type="scientific">Anaeromyxobacter oryzae</name>
    <dbReference type="NCBI Taxonomy" id="2918170"/>
    <lineage>
        <taxon>Bacteria</taxon>
        <taxon>Pseudomonadati</taxon>
        <taxon>Myxococcota</taxon>
        <taxon>Myxococcia</taxon>
        <taxon>Myxococcales</taxon>
        <taxon>Cystobacterineae</taxon>
        <taxon>Anaeromyxobacteraceae</taxon>
        <taxon>Anaeromyxobacter</taxon>
    </lineage>
</organism>
<feature type="chain" id="PRO_5045549311" description="NHL repeat containing protein" evidence="3">
    <location>
        <begin position="24"/>
        <end position="301"/>
    </location>
</feature>
<dbReference type="Gene3D" id="2.120.10.30">
    <property type="entry name" value="TolB, C-terminal domain"/>
    <property type="match status" value="2"/>
</dbReference>
<sequence>MRSLSKTAVLVALAATLPGTAHGAAPAAGLKYQRTIYSDAADVALRRPEGVACDDRGAVVVADTGNARLLVFTWKDGALDAGTQVKLAQLPYPVRVQIDSKGFVLALDRRARRIVRVDAKGAFAGYLEPQGASSNPVTPAAFRLDAADNAYVLDVVAGKVLVVSAEGKVTRELPLPKASGLTDVAVDASGRIYLVDAVTAVVFAADPKATAFQPLSTSLKELINFPAYLTPDNRGKLYLVDQNGNAVVKLGVDGTFLGRELAMGWDDGAVYYPAQLCIDAGGDAFLADRNNNRVQIFQLPR</sequence>
<dbReference type="Proteomes" id="UP001162891">
    <property type="component" value="Chromosome"/>
</dbReference>
<feature type="signal peptide" evidence="3">
    <location>
        <begin position="1"/>
        <end position="23"/>
    </location>
</feature>
<keyword evidence="1" id="KW-0677">Repeat</keyword>
<protein>
    <recommendedName>
        <fullName evidence="6">NHL repeat containing protein</fullName>
    </recommendedName>
</protein>
<dbReference type="Pfam" id="PF01436">
    <property type="entry name" value="NHL"/>
    <property type="match status" value="2"/>
</dbReference>
<evidence type="ECO:0000256" key="2">
    <source>
        <dbReference type="PROSITE-ProRule" id="PRU00504"/>
    </source>
</evidence>
<evidence type="ECO:0000256" key="3">
    <source>
        <dbReference type="SAM" id="SignalP"/>
    </source>
</evidence>
<keyword evidence="5" id="KW-1185">Reference proteome</keyword>
<reference evidence="5" key="1">
    <citation type="journal article" date="2022" name="Int. J. Syst. Evol. Microbiol.">
        <title>Anaeromyxobacter oryzae sp. nov., Anaeromyxobacter diazotrophicus sp. nov. and Anaeromyxobacter paludicola sp. nov., isolated from paddy soils.</title>
        <authorList>
            <person name="Itoh H."/>
            <person name="Xu Z."/>
            <person name="Mise K."/>
            <person name="Masuda Y."/>
            <person name="Ushijima N."/>
            <person name="Hayakawa C."/>
            <person name="Shiratori Y."/>
            <person name="Senoo K."/>
        </authorList>
    </citation>
    <scope>NUCLEOTIDE SEQUENCE [LARGE SCALE GENOMIC DNA]</scope>
    <source>
        <strain evidence="5">Red232</strain>
    </source>
</reference>
<evidence type="ECO:0008006" key="6">
    <source>
        <dbReference type="Google" id="ProtNLM"/>
    </source>
</evidence>
<evidence type="ECO:0000313" key="5">
    <source>
        <dbReference type="Proteomes" id="UP001162891"/>
    </source>
</evidence>
<accession>A0ABM7X0L5</accession>